<keyword evidence="1" id="KW-0732">Signal</keyword>
<dbReference type="EMBL" id="AQQR01000006">
    <property type="protein sequence ID" value="OWU72549.1"/>
    <property type="molecule type" value="Genomic_DNA"/>
</dbReference>
<dbReference type="AlphaFoldDB" id="A0A225NG81"/>
<accession>A0A225NG81</accession>
<dbReference type="OrthoDB" id="9792179at2"/>
<evidence type="ECO:0008006" key="4">
    <source>
        <dbReference type="Google" id="ProtNLM"/>
    </source>
</evidence>
<comment type="caution">
    <text evidence="2">The sequence shown here is derived from an EMBL/GenBank/DDBJ whole genome shotgun (WGS) entry which is preliminary data.</text>
</comment>
<feature type="signal peptide" evidence="1">
    <location>
        <begin position="1"/>
        <end position="24"/>
    </location>
</feature>
<protein>
    <recommendedName>
        <fullName evidence="4">VWFA domain-containing protein</fullName>
    </recommendedName>
</protein>
<dbReference type="Gene3D" id="3.40.50.410">
    <property type="entry name" value="von Willebrand factor, type A domain"/>
    <property type="match status" value="1"/>
</dbReference>
<feature type="chain" id="PRO_5013234302" description="VWFA domain-containing protein" evidence="1">
    <location>
        <begin position="25"/>
        <end position="249"/>
    </location>
</feature>
<evidence type="ECO:0000256" key="1">
    <source>
        <dbReference type="SAM" id="SignalP"/>
    </source>
</evidence>
<dbReference type="InterPro" id="IPR010607">
    <property type="entry name" value="DUF1194"/>
</dbReference>
<dbReference type="InterPro" id="IPR036465">
    <property type="entry name" value="vWFA_dom_sf"/>
</dbReference>
<sequence length="249" mass="26229">MAYAVCTALSVSLPLSMAPAAATAECRQALVLALDVSGSVDSIEYRMQLDGLAAALNHPEVRRAILAMPQAPVDIAVFEWSAPDYQRHLVPWTSVTSAGALDGIIARLRGTARTAAPPGTALGSAVRIGGAMLDAHPGCWIHTLDVSGDGKHNMGPHPRSLQPWLAARDITVNALVIGVDDPRQGDARQDDVAGLSSYFRAYVIAGPGAFVETALGFADYEAAMVRKLLRELEGLNLATLKPDNPLTGQ</sequence>
<proteinExistence type="predicted"/>
<evidence type="ECO:0000313" key="2">
    <source>
        <dbReference type="EMBL" id="OWU72549.1"/>
    </source>
</evidence>
<dbReference type="SUPFAM" id="SSF53300">
    <property type="entry name" value="vWA-like"/>
    <property type="match status" value="1"/>
</dbReference>
<organism evidence="2 3">
    <name type="scientific">Marinibacterium profundimaris</name>
    <dbReference type="NCBI Taxonomy" id="1679460"/>
    <lineage>
        <taxon>Bacteria</taxon>
        <taxon>Pseudomonadati</taxon>
        <taxon>Pseudomonadota</taxon>
        <taxon>Alphaproteobacteria</taxon>
        <taxon>Rhodobacterales</taxon>
        <taxon>Paracoccaceae</taxon>
        <taxon>Marinibacterium</taxon>
    </lineage>
</organism>
<dbReference type="Proteomes" id="UP000215377">
    <property type="component" value="Unassembled WGS sequence"/>
</dbReference>
<dbReference type="Pfam" id="PF06707">
    <property type="entry name" value="DUF1194"/>
    <property type="match status" value="1"/>
</dbReference>
<evidence type="ECO:0000313" key="3">
    <source>
        <dbReference type="Proteomes" id="UP000215377"/>
    </source>
</evidence>
<name>A0A225NG81_9RHOB</name>
<gene>
    <name evidence="2" type="ORF">ATO3_15860</name>
</gene>
<reference evidence="2 3" key="1">
    <citation type="submission" date="2013-04" db="EMBL/GenBank/DDBJ databases">
        <title>Oceanicola sp. 22II1-22F33 Genome Sequencing.</title>
        <authorList>
            <person name="Lai Q."/>
            <person name="Li G."/>
            <person name="Shao Z."/>
        </authorList>
    </citation>
    <scope>NUCLEOTIDE SEQUENCE [LARGE SCALE GENOMIC DNA]</scope>
    <source>
        <strain evidence="2 3">22II1-22F33</strain>
    </source>
</reference>
<keyword evidence="3" id="KW-1185">Reference proteome</keyword>